<dbReference type="RefSeq" id="WP_379870536.1">
    <property type="nucleotide sequence ID" value="NZ_JBHTBH010000004.1"/>
</dbReference>
<comment type="similarity">
    <text evidence="1">Belongs to the N-acetylmuramoyl-L-alanine amidase 2 family.</text>
</comment>
<evidence type="ECO:0000256" key="1">
    <source>
        <dbReference type="ARBA" id="ARBA00007553"/>
    </source>
</evidence>
<organism evidence="3 4">
    <name type="scientific">Marinactinospora rubrisoli</name>
    <dbReference type="NCBI Taxonomy" id="2715399"/>
    <lineage>
        <taxon>Bacteria</taxon>
        <taxon>Bacillati</taxon>
        <taxon>Actinomycetota</taxon>
        <taxon>Actinomycetes</taxon>
        <taxon>Streptosporangiales</taxon>
        <taxon>Nocardiopsidaceae</taxon>
        <taxon>Marinactinospora</taxon>
    </lineage>
</organism>
<dbReference type="SUPFAM" id="SSF55846">
    <property type="entry name" value="N-acetylmuramoyl-L-alanine amidase-like"/>
    <property type="match status" value="1"/>
</dbReference>
<dbReference type="PROSITE" id="PS51318">
    <property type="entry name" value="TAT"/>
    <property type="match status" value="1"/>
</dbReference>
<dbReference type="InterPro" id="IPR006619">
    <property type="entry name" value="PGRP_domain_met/bac"/>
</dbReference>
<dbReference type="EMBL" id="JBHTBH010000004">
    <property type="protein sequence ID" value="MFC7327952.1"/>
    <property type="molecule type" value="Genomic_DNA"/>
</dbReference>
<comment type="caution">
    <text evidence="3">The sequence shown here is derived from an EMBL/GenBank/DDBJ whole genome shotgun (WGS) entry which is preliminary data.</text>
</comment>
<dbReference type="PANTHER" id="PTHR11022">
    <property type="entry name" value="PEPTIDOGLYCAN RECOGNITION PROTEIN"/>
    <property type="match status" value="1"/>
</dbReference>
<dbReference type="Proteomes" id="UP001596540">
    <property type="component" value="Unassembled WGS sequence"/>
</dbReference>
<dbReference type="Pfam" id="PF01510">
    <property type="entry name" value="Amidase_2"/>
    <property type="match status" value="1"/>
</dbReference>
<dbReference type="Gene3D" id="3.40.80.10">
    <property type="entry name" value="Peptidoglycan recognition protein-like"/>
    <property type="match status" value="1"/>
</dbReference>
<gene>
    <name evidence="3" type="ORF">ACFQRF_09375</name>
</gene>
<dbReference type="CDD" id="cd06583">
    <property type="entry name" value="PGRP"/>
    <property type="match status" value="1"/>
</dbReference>
<dbReference type="PANTHER" id="PTHR11022:SF41">
    <property type="entry name" value="PEPTIDOGLYCAN-RECOGNITION PROTEIN LC-RELATED"/>
    <property type="match status" value="1"/>
</dbReference>
<dbReference type="InterPro" id="IPR015510">
    <property type="entry name" value="PGRP"/>
</dbReference>
<proteinExistence type="inferred from homology"/>
<dbReference type="InterPro" id="IPR002502">
    <property type="entry name" value="Amidase_domain"/>
</dbReference>
<name>A0ABW2KD54_9ACTN</name>
<dbReference type="InterPro" id="IPR006311">
    <property type="entry name" value="TAT_signal"/>
</dbReference>
<evidence type="ECO:0000313" key="4">
    <source>
        <dbReference type="Proteomes" id="UP001596540"/>
    </source>
</evidence>
<keyword evidence="4" id="KW-1185">Reference proteome</keyword>
<feature type="domain" description="Peptidoglycan recognition protein family" evidence="2">
    <location>
        <begin position="161"/>
        <end position="326"/>
    </location>
</feature>
<reference evidence="4" key="1">
    <citation type="journal article" date="2019" name="Int. J. Syst. Evol. Microbiol.">
        <title>The Global Catalogue of Microorganisms (GCM) 10K type strain sequencing project: providing services to taxonomists for standard genome sequencing and annotation.</title>
        <authorList>
            <consortium name="The Broad Institute Genomics Platform"/>
            <consortium name="The Broad Institute Genome Sequencing Center for Infectious Disease"/>
            <person name="Wu L."/>
            <person name="Ma J."/>
        </authorList>
    </citation>
    <scope>NUCLEOTIDE SEQUENCE [LARGE SCALE GENOMIC DNA]</scope>
    <source>
        <strain evidence="4">CGMCC 4.7382</strain>
    </source>
</reference>
<evidence type="ECO:0000259" key="2">
    <source>
        <dbReference type="SMART" id="SM00701"/>
    </source>
</evidence>
<dbReference type="SMART" id="SM00701">
    <property type="entry name" value="PGRP"/>
    <property type="match status" value="1"/>
</dbReference>
<dbReference type="InterPro" id="IPR036505">
    <property type="entry name" value="Amidase/PGRP_sf"/>
</dbReference>
<evidence type="ECO:0000313" key="3">
    <source>
        <dbReference type="EMBL" id="MFC7327952.1"/>
    </source>
</evidence>
<sequence>MRRRQFMTLGAAATVLTVGGGLDLAAPAPVAAGSGRTFPRTVTERQGAASGRVRPEAAFDHVAVRADPALHGGRIRFDQANGDAEWRPLHFADHARDDRPAEPVALVAAPAGAVAYEVRLPDGAPAETLAINTRDGAALRVSGEATGRLSATGGGDGRAGFRYLSRAGWGADESLRYDESGQELWPREYYPVQALTVHHAAMPVAADPRESVRAIYHLHAVEQAWGDIGYHLLIDPAGTVYEGRYTREGGLPIFDTFPVPGRARSVTAGHVGGYNSGNIGVCLLGDFTDSLPTPAAQDSLVLVLRTLAGLTGVDPVAQIEYVNPVNGATRTVQGLSRHRDWLTTECPGNTFAEEFEAIRDRVAG</sequence>
<accession>A0ABW2KD54</accession>
<protein>
    <submittedName>
        <fullName evidence="3">Peptidoglycan recognition family protein</fullName>
    </submittedName>
</protein>